<dbReference type="InterPro" id="IPR005026">
    <property type="entry name" value="SAPAP"/>
</dbReference>
<dbReference type="PANTHER" id="PTHR12353:SF31">
    <property type="entry name" value="LD44824P"/>
    <property type="match status" value="1"/>
</dbReference>
<dbReference type="EMBL" id="CAEY01000715">
    <property type="status" value="NOT_ANNOTATED_CDS"/>
    <property type="molecule type" value="Genomic_DNA"/>
</dbReference>
<dbReference type="OMA" id="RERCILR"/>
<dbReference type="EnsemblMetazoa" id="tetur27g01600.1">
    <property type="protein sequence ID" value="tetur27g01600.1"/>
    <property type="gene ID" value="tetur27g01600"/>
</dbReference>
<evidence type="ECO:0000256" key="2">
    <source>
        <dbReference type="SAM" id="MobiDB-lite"/>
    </source>
</evidence>
<dbReference type="GO" id="GO:0099572">
    <property type="term" value="C:postsynaptic specialization"/>
    <property type="evidence" value="ECO:0007669"/>
    <property type="project" value="TreeGrafter"/>
</dbReference>
<name>T1KYR3_TETUR</name>
<feature type="region of interest" description="Disordered" evidence="2">
    <location>
        <begin position="498"/>
        <end position="550"/>
    </location>
</feature>
<feature type="compositionally biased region" description="Polar residues" evidence="2">
    <location>
        <begin position="512"/>
        <end position="521"/>
    </location>
</feature>
<evidence type="ECO:0000313" key="3">
    <source>
        <dbReference type="EnsemblMetazoa" id="tetur27g01600.1"/>
    </source>
</evidence>
<dbReference type="PANTHER" id="PTHR12353">
    <property type="entry name" value="DISKS LARGE-ASSOCIATED PROTEIN DAP SAP90/PSD-95-ASSOCIATED PROTEIN"/>
    <property type="match status" value="1"/>
</dbReference>
<dbReference type="OrthoDB" id="10036956at2759"/>
<feature type="compositionally biased region" description="Polar residues" evidence="2">
    <location>
        <begin position="58"/>
        <end position="80"/>
    </location>
</feature>
<dbReference type="GO" id="GO:0060090">
    <property type="term" value="F:molecular adaptor activity"/>
    <property type="evidence" value="ECO:0007669"/>
    <property type="project" value="TreeGrafter"/>
</dbReference>
<reference evidence="3" key="2">
    <citation type="submission" date="2015-06" db="UniProtKB">
        <authorList>
            <consortium name="EnsemblMetazoa"/>
        </authorList>
    </citation>
    <scope>IDENTIFICATION</scope>
</reference>
<evidence type="ECO:0008006" key="5">
    <source>
        <dbReference type="Google" id="ProtNLM"/>
    </source>
</evidence>
<dbReference type="HOGENOM" id="CLU_476804_0_0_1"/>
<dbReference type="eggNOG" id="KOG3971">
    <property type="taxonomic scope" value="Eukaryota"/>
</dbReference>
<dbReference type="GO" id="GO:0023052">
    <property type="term" value="P:signaling"/>
    <property type="evidence" value="ECO:0007669"/>
    <property type="project" value="InterPro"/>
</dbReference>
<proteinExistence type="inferred from homology"/>
<dbReference type="KEGG" id="tut:107368568"/>
<evidence type="ECO:0000313" key="4">
    <source>
        <dbReference type="Proteomes" id="UP000015104"/>
    </source>
</evidence>
<feature type="region of interest" description="Disordered" evidence="2">
    <location>
        <begin position="32"/>
        <end position="87"/>
    </location>
</feature>
<comment type="similarity">
    <text evidence="1">Belongs to the SAPAP family.</text>
</comment>
<sequence>MESESCIITTKNRFINQSSSLHFEQKISLNGHCDGLPPRSNNNSQVSQNGANEHKRWSTSYSQKTDISDNSTSQPYNQDDCSSKDSKLPSYVGISCTISGYSSYSRYCSSIRGSISRGSSPIMRNYEVIDGPNVVQHHHTHNHHFHHQIHHNNNHSHLDSSHQPQNQRQTLFSAISPNNWSREENGIISNHTHRNNDLNCEDSEYDVDTSESSEKSLVQRRIESLYGSNVAEVWRDSRSKVKKVNKKKIEMINHRSPSCPPHALKSKECKKSPAVFSHLNEKFLSKIDADPKEPVNGLISRLNEVLNVNGTKENGIQSTKENGFHLSDTIGHYHHNHNGETAHGNGFERHLSDDCMGEDQVDKVNIKEDNHYEEKQVIKHGEMYLIKLEETIKEIKAQVNKTELILQEESHLMTEEIIGNLLSSIGKGKLLITQKLKQFRELCHKNINGNSSEQFSTKNEDLDGFWEMVYIQVEDVLNGFEEIYKLKQNNWIVNESAKITQPKNRSPRKITSKASPKQQKNTARDEMRKQRLREAKLKNQSRIQEKKDDEDIVIFVPSNDNMLINNGQKNDS</sequence>
<dbReference type="Pfam" id="PF03359">
    <property type="entry name" value="GKAP"/>
    <property type="match status" value="1"/>
</dbReference>
<organism evidence="3 4">
    <name type="scientific">Tetranychus urticae</name>
    <name type="common">Two-spotted spider mite</name>
    <dbReference type="NCBI Taxonomy" id="32264"/>
    <lineage>
        <taxon>Eukaryota</taxon>
        <taxon>Metazoa</taxon>
        <taxon>Ecdysozoa</taxon>
        <taxon>Arthropoda</taxon>
        <taxon>Chelicerata</taxon>
        <taxon>Arachnida</taxon>
        <taxon>Acari</taxon>
        <taxon>Acariformes</taxon>
        <taxon>Trombidiformes</taxon>
        <taxon>Prostigmata</taxon>
        <taxon>Eleutherengona</taxon>
        <taxon>Raphignathae</taxon>
        <taxon>Tetranychoidea</taxon>
        <taxon>Tetranychidae</taxon>
        <taxon>Tetranychus</taxon>
    </lineage>
</organism>
<feature type="compositionally biased region" description="Polar residues" evidence="2">
    <location>
        <begin position="39"/>
        <end position="51"/>
    </location>
</feature>
<dbReference type="STRING" id="32264.T1KYR3"/>
<evidence type="ECO:0000256" key="1">
    <source>
        <dbReference type="ARBA" id="ARBA00008839"/>
    </source>
</evidence>
<reference evidence="4" key="1">
    <citation type="submission" date="2011-08" db="EMBL/GenBank/DDBJ databases">
        <authorList>
            <person name="Rombauts S."/>
        </authorList>
    </citation>
    <scope>NUCLEOTIDE SEQUENCE</scope>
    <source>
        <strain evidence="4">London</strain>
    </source>
</reference>
<keyword evidence="4" id="KW-1185">Reference proteome</keyword>
<dbReference type="Proteomes" id="UP000015104">
    <property type="component" value="Unassembled WGS sequence"/>
</dbReference>
<dbReference type="AlphaFoldDB" id="T1KYR3"/>
<gene>
    <name evidence="3" type="primary">107368568</name>
</gene>
<feature type="compositionally biased region" description="Basic and acidic residues" evidence="2">
    <location>
        <begin position="522"/>
        <end position="549"/>
    </location>
</feature>
<dbReference type="GO" id="GO:0098978">
    <property type="term" value="C:glutamatergic synapse"/>
    <property type="evidence" value="ECO:0007669"/>
    <property type="project" value="TreeGrafter"/>
</dbReference>
<accession>T1KYR3</accession>
<protein>
    <recommendedName>
        <fullName evidence="5">Guanylate-kinase-associated protein</fullName>
    </recommendedName>
</protein>